<dbReference type="OrthoDB" id="3478924at2"/>
<comment type="caution">
    <text evidence="3">The sequence shown here is derived from an EMBL/GenBank/DDBJ whole genome shotgun (WGS) entry which is preliminary data.</text>
</comment>
<feature type="region of interest" description="Disordered" evidence="1">
    <location>
        <begin position="1"/>
        <end position="27"/>
    </location>
</feature>
<dbReference type="Gene3D" id="2.30.30.50">
    <property type="match status" value="1"/>
</dbReference>
<dbReference type="Pfam" id="PF02211">
    <property type="entry name" value="NHase_beta_C"/>
    <property type="match status" value="1"/>
</dbReference>
<dbReference type="InterPro" id="IPR008990">
    <property type="entry name" value="Elect_transpt_acc-like_dom_sf"/>
</dbReference>
<evidence type="ECO:0000256" key="1">
    <source>
        <dbReference type="SAM" id="MobiDB-lite"/>
    </source>
</evidence>
<dbReference type="SUPFAM" id="SSF50090">
    <property type="entry name" value="Electron transport accessory proteins"/>
    <property type="match status" value="1"/>
</dbReference>
<reference evidence="3 4" key="1">
    <citation type="submission" date="2019-03" db="EMBL/GenBank/DDBJ databases">
        <title>Paracraurococcus aquatilis NE82 genome sequence.</title>
        <authorList>
            <person name="Zhao Y."/>
            <person name="Du Z."/>
        </authorList>
    </citation>
    <scope>NUCLEOTIDE SEQUENCE [LARGE SCALE GENOMIC DNA]</scope>
    <source>
        <strain evidence="3 4">NE82</strain>
    </source>
</reference>
<proteinExistence type="predicted"/>
<feature type="domain" description="Nitrile hydratase beta subunit" evidence="2">
    <location>
        <begin position="19"/>
        <end position="116"/>
    </location>
</feature>
<gene>
    <name evidence="3" type="ORF">EXY23_07685</name>
</gene>
<sequence length="125" mass="14092">MSAPDPGAVTGESAQPEPRTEPVAARFAAGDRIRVRDDWPERRGRCHIRTPHYLRGREGRVEAVLGAFPNPEDLAFDRPAPRRVLYHILFDQPPIWHEGREGDTVLVEIFEHWLEPAGLPAQEAA</sequence>
<evidence type="ECO:0000259" key="2">
    <source>
        <dbReference type="Pfam" id="PF02211"/>
    </source>
</evidence>
<evidence type="ECO:0000313" key="3">
    <source>
        <dbReference type="EMBL" id="TCZ64514.1"/>
    </source>
</evidence>
<accession>A0A4R4DQU2</accession>
<dbReference type="RefSeq" id="WP_132286521.1">
    <property type="nucleotide sequence ID" value="NZ_SKBM01000005.1"/>
</dbReference>
<name>A0A4R4DQU2_9PROT</name>
<dbReference type="EMBL" id="SKBM01000005">
    <property type="protein sequence ID" value="TCZ64514.1"/>
    <property type="molecule type" value="Genomic_DNA"/>
</dbReference>
<dbReference type="Proteomes" id="UP000295023">
    <property type="component" value="Unassembled WGS sequence"/>
</dbReference>
<protein>
    <submittedName>
        <fullName evidence="3">Nitrile hydratase subunit beta</fullName>
    </submittedName>
</protein>
<dbReference type="AlphaFoldDB" id="A0A4R4DQU2"/>
<keyword evidence="4" id="KW-1185">Reference proteome</keyword>
<organism evidence="3 4">
    <name type="scientific">Roseicella aquatilis</name>
    <dbReference type="NCBI Taxonomy" id="2527868"/>
    <lineage>
        <taxon>Bacteria</taxon>
        <taxon>Pseudomonadati</taxon>
        <taxon>Pseudomonadota</taxon>
        <taxon>Alphaproteobacteria</taxon>
        <taxon>Acetobacterales</taxon>
        <taxon>Roseomonadaceae</taxon>
        <taxon>Roseicella</taxon>
    </lineage>
</organism>
<dbReference type="InterPro" id="IPR024690">
    <property type="entry name" value="CN_hydtase_beta_dom_C"/>
</dbReference>
<evidence type="ECO:0000313" key="4">
    <source>
        <dbReference type="Proteomes" id="UP000295023"/>
    </source>
</evidence>